<feature type="domain" description="Flagellar basal-body/hook protein C-terminal" evidence="7">
    <location>
        <begin position="612"/>
        <end position="651"/>
    </location>
</feature>
<dbReference type="InterPro" id="IPR049119">
    <property type="entry name" value="FlgK_D2-like"/>
</dbReference>
<sequence>MSSLLSIGTSGLLSAQVGLSTTGNNITNAGVAGYSRQVAIQVDSSTRDEGFGFVGSGTEVVAVRRFYDNFLATQLRGAEATQASLEAYNKQIAQVDNLLADPTAGLSPALQDFFNGVQDATSNPASAASRQALLSSAGSLTSRFQGLSARLTEIASGVNNQIASNVTEINSYAREIANLNNTISGLTTDGKPANDLLDHRDQLVTELNKLVKTTILQGPNNTLTVEMGTGQPLVVGTTAFQLGTSNSPTDVARVTLGYQADNGGFSPLPESVFTGGQLGGLLEFRNGALDRAQNSLGQVAAGLAVSFNAQHALGQDQNGALGTPFFGPINAYVGRNNRNSAASTADVTAVVTDASALTASDYSVDYDGTNFNVTRKSDGKITQINPFPQTVPQTIDGVDYTITGTPQAKDNFVVRPTYQAASQMNVLIVDRSKIALAAPITTAAPTTNSGNGKITSGTVDPAYLAPGAALTAPLTLTYDKASASFSGFPPTQDVTVTVNGTSTVYPAGTASIPYTDGAQISFGGVNFAISGTLADQDKFTVGPNISGVGDSRNGALLAALQSKNILDGGKATYQTTYAQMVNFVGNKAREAQISNSAADAAVQQATNQQQSVSGVNLDEEAANLLRYQQAYQAAGKVVQMASTLFDTLLSLR</sequence>
<protein>
    <recommendedName>
        <fullName evidence="4">Flagellar hook-associated protein 1</fullName>
    </recommendedName>
</protein>
<dbReference type="InterPro" id="IPR053927">
    <property type="entry name" value="FlgK_helical"/>
</dbReference>
<dbReference type="PANTHER" id="PTHR30033">
    <property type="entry name" value="FLAGELLAR HOOK-ASSOCIATED PROTEIN 1"/>
    <property type="match status" value="1"/>
</dbReference>
<name>A0A845I0I3_9BURK</name>
<organism evidence="11 12">
    <name type="scientific">Duganella fentianensis</name>
    <dbReference type="NCBI Taxonomy" id="2692177"/>
    <lineage>
        <taxon>Bacteria</taxon>
        <taxon>Pseudomonadati</taxon>
        <taxon>Pseudomonadota</taxon>
        <taxon>Betaproteobacteria</taxon>
        <taxon>Burkholderiales</taxon>
        <taxon>Oxalobacteraceae</taxon>
        <taxon>Telluria group</taxon>
        <taxon>Duganella</taxon>
    </lineage>
</organism>
<feature type="domain" description="Flagellar hook-associated protein 1 D2-like" evidence="8">
    <location>
        <begin position="336"/>
        <end position="416"/>
    </location>
</feature>
<dbReference type="SUPFAM" id="SSF64518">
    <property type="entry name" value="Phase 1 flagellin"/>
    <property type="match status" value="2"/>
</dbReference>
<dbReference type="PRINTS" id="PR01005">
    <property type="entry name" value="FLGHOOKAP1"/>
</dbReference>
<gene>
    <name evidence="11" type="primary">flgK</name>
    <name evidence="11" type="ORF">GTP23_04035</name>
</gene>
<comment type="caution">
    <text evidence="11">The sequence shown here is derived from an EMBL/GenBank/DDBJ whole genome shotgun (WGS) entry which is preliminary data.</text>
</comment>
<dbReference type="InterPro" id="IPR049474">
    <property type="entry name" value="FlgK_D3"/>
</dbReference>
<evidence type="ECO:0000313" key="11">
    <source>
        <dbReference type="EMBL" id="MYN44238.1"/>
    </source>
</evidence>
<keyword evidence="6" id="KW-0975">Bacterial flagellum</keyword>
<evidence type="ECO:0000256" key="3">
    <source>
        <dbReference type="ARBA" id="ARBA00009677"/>
    </source>
</evidence>
<keyword evidence="12" id="KW-1185">Reference proteome</keyword>
<accession>A0A845I0I3</accession>
<dbReference type="Pfam" id="PF21158">
    <property type="entry name" value="flgK_1st_1"/>
    <property type="match status" value="1"/>
</dbReference>
<feature type="domain" description="Flagellar hook-associated protein FlgK helical" evidence="10">
    <location>
        <begin position="93"/>
        <end position="326"/>
    </location>
</feature>
<evidence type="ECO:0000313" key="12">
    <source>
        <dbReference type="Proteomes" id="UP000444316"/>
    </source>
</evidence>
<keyword evidence="11" id="KW-0966">Cell projection</keyword>
<evidence type="ECO:0000259" key="8">
    <source>
        <dbReference type="Pfam" id="PF21158"/>
    </source>
</evidence>
<dbReference type="Proteomes" id="UP000444316">
    <property type="component" value="Unassembled WGS sequence"/>
</dbReference>
<feature type="domain" description="Flagellar hook-associated protein 1 D3" evidence="9">
    <location>
        <begin position="439"/>
        <end position="543"/>
    </location>
</feature>
<reference evidence="11" key="1">
    <citation type="submission" date="2019-12" db="EMBL/GenBank/DDBJ databases">
        <title>Novel species isolated from a subtropical stream in China.</title>
        <authorList>
            <person name="Lu H."/>
        </authorList>
    </citation>
    <scope>NUCLEOTIDE SEQUENCE [LARGE SCALE GENOMIC DNA]</scope>
    <source>
        <strain evidence="11">FT93W</strain>
    </source>
</reference>
<evidence type="ECO:0000256" key="5">
    <source>
        <dbReference type="ARBA" id="ARBA00022525"/>
    </source>
</evidence>
<keyword evidence="5" id="KW-0964">Secreted</keyword>
<comment type="subcellular location">
    <subcellularLocation>
        <location evidence="1">Bacterial flagellum</location>
    </subcellularLocation>
    <subcellularLocation>
        <location evidence="2">Secreted</location>
    </subcellularLocation>
</comment>
<evidence type="ECO:0000256" key="4">
    <source>
        <dbReference type="ARBA" id="ARBA00016244"/>
    </source>
</evidence>
<proteinExistence type="inferred from homology"/>
<dbReference type="NCBIfam" id="TIGR02492">
    <property type="entry name" value="flgK_ends"/>
    <property type="match status" value="1"/>
</dbReference>
<dbReference type="Pfam" id="PF22638">
    <property type="entry name" value="FlgK_D1"/>
    <property type="match status" value="1"/>
</dbReference>
<dbReference type="GO" id="GO:0009424">
    <property type="term" value="C:bacterial-type flagellum hook"/>
    <property type="evidence" value="ECO:0007669"/>
    <property type="project" value="InterPro"/>
</dbReference>
<dbReference type="InterPro" id="IPR010930">
    <property type="entry name" value="Flg_bb/hook_C_dom"/>
</dbReference>
<dbReference type="PANTHER" id="PTHR30033:SF1">
    <property type="entry name" value="FLAGELLAR HOOK-ASSOCIATED PROTEIN 1"/>
    <property type="match status" value="1"/>
</dbReference>
<dbReference type="Pfam" id="PF06429">
    <property type="entry name" value="Flg_bbr_C"/>
    <property type="match status" value="1"/>
</dbReference>
<evidence type="ECO:0000256" key="1">
    <source>
        <dbReference type="ARBA" id="ARBA00004365"/>
    </source>
</evidence>
<evidence type="ECO:0000256" key="6">
    <source>
        <dbReference type="ARBA" id="ARBA00023143"/>
    </source>
</evidence>
<keyword evidence="11" id="KW-0969">Cilium</keyword>
<evidence type="ECO:0000256" key="2">
    <source>
        <dbReference type="ARBA" id="ARBA00004613"/>
    </source>
</evidence>
<dbReference type="EMBL" id="WWCL01000001">
    <property type="protein sequence ID" value="MYN44238.1"/>
    <property type="molecule type" value="Genomic_DNA"/>
</dbReference>
<dbReference type="GO" id="GO:0005576">
    <property type="term" value="C:extracellular region"/>
    <property type="evidence" value="ECO:0007669"/>
    <property type="project" value="UniProtKB-SubCell"/>
</dbReference>
<dbReference type="AlphaFoldDB" id="A0A845I0I3"/>
<dbReference type="GO" id="GO:0005198">
    <property type="term" value="F:structural molecule activity"/>
    <property type="evidence" value="ECO:0007669"/>
    <property type="project" value="InterPro"/>
</dbReference>
<comment type="similarity">
    <text evidence="3">Belongs to the flagella basal body rod proteins family.</text>
</comment>
<evidence type="ECO:0000259" key="10">
    <source>
        <dbReference type="Pfam" id="PF22638"/>
    </source>
</evidence>
<evidence type="ECO:0000259" key="9">
    <source>
        <dbReference type="Pfam" id="PF21159"/>
    </source>
</evidence>
<keyword evidence="11" id="KW-0282">Flagellum</keyword>
<evidence type="ECO:0000259" key="7">
    <source>
        <dbReference type="Pfam" id="PF06429"/>
    </source>
</evidence>
<dbReference type="InterPro" id="IPR002371">
    <property type="entry name" value="FlgK"/>
</dbReference>
<dbReference type="RefSeq" id="WP_161033962.1">
    <property type="nucleotide sequence ID" value="NZ_WWCL01000001.1"/>
</dbReference>
<dbReference type="Pfam" id="PF21159">
    <property type="entry name" value="FlgK_2nd"/>
    <property type="match status" value="1"/>
</dbReference>
<dbReference type="GO" id="GO:0044780">
    <property type="term" value="P:bacterial-type flagellum assembly"/>
    <property type="evidence" value="ECO:0007669"/>
    <property type="project" value="InterPro"/>
</dbReference>